<organism evidence="2 3">
    <name type="scientific">Saccharothrix saharensis</name>
    <dbReference type="NCBI Taxonomy" id="571190"/>
    <lineage>
        <taxon>Bacteria</taxon>
        <taxon>Bacillati</taxon>
        <taxon>Actinomycetota</taxon>
        <taxon>Actinomycetes</taxon>
        <taxon>Pseudonocardiales</taxon>
        <taxon>Pseudonocardiaceae</taxon>
        <taxon>Saccharothrix</taxon>
    </lineage>
</organism>
<sequence length="94" mass="10279">MSHQDVSALRALIEQAQAHVESLRRASRDHPGVRRLVNDLDRLAIDVDEVAGTAVVPAPTPPAEPVPVPDTPYAPDFWHGADDEGVGGYRPFYR</sequence>
<dbReference type="AlphaFoldDB" id="A0A543JLI9"/>
<evidence type="ECO:0000313" key="3">
    <source>
        <dbReference type="Proteomes" id="UP000316628"/>
    </source>
</evidence>
<dbReference type="OrthoDB" id="5194954at2"/>
<feature type="compositionally biased region" description="Pro residues" evidence="1">
    <location>
        <begin position="58"/>
        <end position="72"/>
    </location>
</feature>
<accession>A0A543JLI9</accession>
<proteinExistence type="predicted"/>
<gene>
    <name evidence="2" type="ORF">FHX81_6164</name>
</gene>
<dbReference type="RefSeq" id="WP_141981711.1">
    <property type="nucleotide sequence ID" value="NZ_VFPP01000001.1"/>
</dbReference>
<dbReference type="EMBL" id="VFPP01000001">
    <property type="protein sequence ID" value="TQM83737.1"/>
    <property type="molecule type" value="Genomic_DNA"/>
</dbReference>
<protein>
    <submittedName>
        <fullName evidence="2">Uncharacterized protein</fullName>
    </submittedName>
</protein>
<name>A0A543JLI9_9PSEU</name>
<reference evidence="2 3" key="1">
    <citation type="submission" date="2019-06" db="EMBL/GenBank/DDBJ databases">
        <title>Sequencing the genomes of 1000 actinobacteria strains.</title>
        <authorList>
            <person name="Klenk H.-P."/>
        </authorList>
    </citation>
    <scope>NUCLEOTIDE SEQUENCE [LARGE SCALE GENOMIC DNA]</scope>
    <source>
        <strain evidence="2 3">DSM 45456</strain>
    </source>
</reference>
<comment type="caution">
    <text evidence="2">The sequence shown here is derived from an EMBL/GenBank/DDBJ whole genome shotgun (WGS) entry which is preliminary data.</text>
</comment>
<keyword evidence="3" id="KW-1185">Reference proteome</keyword>
<evidence type="ECO:0000256" key="1">
    <source>
        <dbReference type="SAM" id="MobiDB-lite"/>
    </source>
</evidence>
<dbReference type="Proteomes" id="UP000316628">
    <property type="component" value="Unassembled WGS sequence"/>
</dbReference>
<feature type="region of interest" description="Disordered" evidence="1">
    <location>
        <begin position="55"/>
        <end position="80"/>
    </location>
</feature>
<evidence type="ECO:0000313" key="2">
    <source>
        <dbReference type="EMBL" id="TQM83737.1"/>
    </source>
</evidence>